<reference evidence="2" key="1">
    <citation type="submission" date="2022-07" db="EMBL/GenBank/DDBJ databases">
        <title>Arcobacter roscoffensis sp. nov., a marine bacterium isolated from coastal seawater collected from Roscoff, France.</title>
        <authorList>
            <person name="Pascual J."/>
            <person name="Lepeaux C."/>
            <person name="Methner A."/>
            <person name="Overmann J."/>
        </authorList>
    </citation>
    <scope>NUCLEOTIDE SEQUENCE</scope>
    <source>
        <strain evidence="2">ARW1-2F2</strain>
    </source>
</reference>
<sequence length="155" mass="18773">MKKIFIFLLISLCLWANEQSKFIRDKNIVYDKELKLYWQDDKSVETNKYTLENSIKYCKDLNLNSYTNWRLPTYKELLSIGDYEVYKPTLNETFKHSASGHFWSIIYKRVAFGKEWKPIKDFYVKRIYFSDGYSYDNDRTGKAYVRCVREKKNSK</sequence>
<keyword evidence="3" id="KW-1185">Reference proteome</keyword>
<evidence type="ECO:0000313" key="3">
    <source>
        <dbReference type="Proteomes" id="UP001060012"/>
    </source>
</evidence>
<evidence type="ECO:0000313" key="2">
    <source>
        <dbReference type="EMBL" id="UTJ07770.1"/>
    </source>
</evidence>
<dbReference type="Pfam" id="PF07603">
    <property type="entry name" value="Lcl_C"/>
    <property type="match status" value="1"/>
</dbReference>
<dbReference type="InterPro" id="IPR011460">
    <property type="entry name" value="Lcl_C"/>
</dbReference>
<accession>A0ABY5E7N6</accession>
<dbReference type="Proteomes" id="UP001060012">
    <property type="component" value="Chromosome"/>
</dbReference>
<protein>
    <submittedName>
        <fullName evidence="2">DUF1566 domain-containing protein</fullName>
    </submittedName>
</protein>
<dbReference type="RefSeq" id="WP_254577944.1">
    <property type="nucleotide sequence ID" value="NZ_CP100595.1"/>
</dbReference>
<gene>
    <name evidence="2" type="ORF">NJU99_06650</name>
</gene>
<proteinExistence type="predicted"/>
<name>A0ABY5E7N6_9BACT</name>
<dbReference type="EMBL" id="CP100595">
    <property type="protein sequence ID" value="UTJ07770.1"/>
    <property type="molecule type" value="Genomic_DNA"/>
</dbReference>
<evidence type="ECO:0000259" key="1">
    <source>
        <dbReference type="Pfam" id="PF07603"/>
    </source>
</evidence>
<organism evidence="2 3">
    <name type="scientific">Arcobacter roscoffensis</name>
    <dbReference type="NCBI Taxonomy" id="2961520"/>
    <lineage>
        <taxon>Bacteria</taxon>
        <taxon>Pseudomonadati</taxon>
        <taxon>Campylobacterota</taxon>
        <taxon>Epsilonproteobacteria</taxon>
        <taxon>Campylobacterales</taxon>
        <taxon>Arcobacteraceae</taxon>
        <taxon>Arcobacter</taxon>
    </lineage>
</organism>
<feature type="domain" description="Lcl C-terminal" evidence="1">
    <location>
        <begin position="28"/>
        <end position="149"/>
    </location>
</feature>